<accession>A0ABV9K9F0</accession>
<feature type="transmembrane region" description="Helical" evidence="2">
    <location>
        <begin position="7"/>
        <end position="25"/>
    </location>
</feature>
<keyword evidence="2" id="KW-0472">Membrane</keyword>
<dbReference type="Gene3D" id="6.20.50.140">
    <property type="match status" value="1"/>
</dbReference>
<dbReference type="SUPFAM" id="SSF111369">
    <property type="entry name" value="HlyD-like secretion proteins"/>
    <property type="match status" value="1"/>
</dbReference>
<dbReference type="Gene3D" id="2.40.30.170">
    <property type="match status" value="1"/>
</dbReference>
<evidence type="ECO:0000313" key="3">
    <source>
        <dbReference type="EMBL" id="MFC4666662.1"/>
    </source>
</evidence>
<gene>
    <name evidence="3" type="ORF">ACFO3G_08655</name>
</gene>
<dbReference type="NCBIfam" id="TIGR01730">
    <property type="entry name" value="RND_mfp"/>
    <property type="match status" value="1"/>
</dbReference>
<keyword evidence="4" id="KW-1185">Reference proteome</keyword>
<protein>
    <submittedName>
        <fullName evidence="3">Efflux RND transporter periplasmic adaptor subunit</fullName>
    </submittedName>
</protein>
<name>A0ABV9K9F0_9PORP</name>
<evidence type="ECO:0000256" key="1">
    <source>
        <dbReference type="ARBA" id="ARBA00009477"/>
    </source>
</evidence>
<dbReference type="Gene3D" id="2.40.50.100">
    <property type="match status" value="1"/>
</dbReference>
<evidence type="ECO:0000256" key="2">
    <source>
        <dbReference type="SAM" id="Phobius"/>
    </source>
</evidence>
<dbReference type="InterPro" id="IPR006143">
    <property type="entry name" value="RND_pump_MFP"/>
</dbReference>
<dbReference type="EMBL" id="JBHSGO010000212">
    <property type="protein sequence ID" value="MFC4666662.1"/>
    <property type="molecule type" value="Genomic_DNA"/>
</dbReference>
<dbReference type="Proteomes" id="UP001596020">
    <property type="component" value="Unassembled WGS sequence"/>
</dbReference>
<organism evidence="3 4">
    <name type="scientific">Falsiporphyromonas endometrii</name>
    <dbReference type="NCBI Taxonomy" id="1387297"/>
    <lineage>
        <taxon>Bacteria</taxon>
        <taxon>Pseudomonadati</taxon>
        <taxon>Bacteroidota</taxon>
        <taxon>Bacteroidia</taxon>
        <taxon>Bacteroidales</taxon>
        <taxon>Porphyromonadaceae</taxon>
        <taxon>Falsiporphyromonas</taxon>
    </lineage>
</organism>
<reference evidence="4" key="1">
    <citation type="journal article" date="2019" name="Int. J. Syst. Evol. Microbiol.">
        <title>The Global Catalogue of Microorganisms (GCM) 10K type strain sequencing project: providing services to taxonomists for standard genome sequencing and annotation.</title>
        <authorList>
            <consortium name="The Broad Institute Genomics Platform"/>
            <consortium name="The Broad Institute Genome Sequencing Center for Infectious Disease"/>
            <person name="Wu L."/>
            <person name="Ma J."/>
        </authorList>
    </citation>
    <scope>NUCLEOTIDE SEQUENCE [LARGE SCALE GENOMIC DNA]</scope>
    <source>
        <strain evidence="4">CGMCC 4.7357</strain>
    </source>
</reference>
<dbReference type="Gene3D" id="1.10.287.470">
    <property type="entry name" value="Helix hairpin bin"/>
    <property type="match status" value="1"/>
</dbReference>
<dbReference type="RefSeq" id="WP_380079950.1">
    <property type="nucleotide sequence ID" value="NZ_JBHSGO010000212.1"/>
</dbReference>
<keyword evidence="2" id="KW-1133">Transmembrane helix</keyword>
<sequence length="367" mass="39779">MKKALKIIFGVMIAVIVIGAFTFLYKKSQPDAVQYQIEEAKMADSIENTAIITGQIEPRNEVLIKPQMNGIVSEILHKAGDIVQAGEVIAKLSVVPDMMQVNNSQSQVDVAQIAFKNAKEIYLRDKDLHEKGVLSTEEFQQSEANYKQKKIDLETAKDALEIVLTGVSKRTAKTSTTLVRSTTSGKILDIPVKVGNSVIQANTFNEGTTIATVANMNDLIFVGKVDESEVGKMKEGQAVNITVGALGQKSFPATIEFISPKGTLENDATTFQIKAAIKVGDNSDIRSGYSANANVVLERVTKVLSIPETCVEYDGDKTFVQIVTDDSDPKNIQSERKEVKLGVSNGVIIQVISGLKKGDKLKANALS</sequence>
<keyword evidence="2" id="KW-0812">Transmembrane</keyword>
<proteinExistence type="inferred from homology"/>
<dbReference type="PANTHER" id="PTHR30469">
    <property type="entry name" value="MULTIDRUG RESISTANCE PROTEIN MDTA"/>
    <property type="match status" value="1"/>
</dbReference>
<evidence type="ECO:0000313" key="4">
    <source>
        <dbReference type="Proteomes" id="UP001596020"/>
    </source>
</evidence>
<comment type="similarity">
    <text evidence="1">Belongs to the membrane fusion protein (MFP) (TC 8.A.1) family.</text>
</comment>
<comment type="caution">
    <text evidence="3">The sequence shown here is derived from an EMBL/GenBank/DDBJ whole genome shotgun (WGS) entry which is preliminary data.</text>
</comment>
<dbReference type="PANTHER" id="PTHR30469:SF33">
    <property type="entry name" value="SLR1207 PROTEIN"/>
    <property type="match status" value="1"/>
</dbReference>